<keyword evidence="2" id="KW-1185">Reference proteome</keyword>
<evidence type="ECO:0000313" key="2">
    <source>
        <dbReference type="Proteomes" id="UP001140096"/>
    </source>
</evidence>
<organism evidence="1 2">
    <name type="scientific">Coemansia furcata</name>
    <dbReference type="NCBI Taxonomy" id="417177"/>
    <lineage>
        <taxon>Eukaryota</taxon>
        <taxon>Fungi</taxon>
        <taxon>Fungi incertae sedis</taxon>
        <taxon>Zoopagomycota</taxon>
        <taxon>Kickxellomycotina</taxon>
        <taxon>Kickxellomycetes</taxon>
        <taxon>Kickxellales</taxon>
        <taxon>Kickxellaceae</taxon>
        <taxon>Coemansia</taxon>
    </lineage>
</organism>
<sequence>MLMLGLVLCSLHCGLMAMARSAGAGIEYVKACDSGSDDVTNQCINRIPEDVGINSGNHACAYHEAEVKCLGLCGNTVTWKVAYMNALKRYRLVCANYIDERLAEKEEEVDSGGGESNSPPPPPPPKKKKETADSDDSPKAKKNNSAIDNALEVGKAIAKKAGPPKKEAAPLTSSAVAKDKPASTPTTAAPKTINVDLNQLQSATNQVEGHTTKRQPEHKTDDSDRMKKEIKDHAQAMLPSMDPEIAAASFKTIPLTSAMSLVVVIAVVASGF</sequence>
<gene>
    <name evidence="1" type="ORF">H4S07_000837</name>
</gene>
<evidence type="ECO:0000313" key="1">
    <source>
        <dbReference type="EMBL" id="KAJ2813242.1"/>
    </source>
</evidence>
<dbReference type="EMBL" id="JANBUP010000081">
    <property type="protein sequence ID" value="KAJ2813242.1"/>
    <property type="molecule type" value="Genomic_DNA"/>
</dbReference>
<accession>A0ACC1LQZ8</accession>
<reference evidence="1" key="1">
    <citation type="submission" date="2022-07" db="EMBL/GenBank/DDBJ databases">
        <title>Phylogenomic reconstructions and comparative analyses of Kickxellomycotina fungi.</title>
        <authorList>
            <person name="Reynolds N.K."/>
            <person name="Stajich J.E."/>
            <person name="Barry K."/>
            <person name="Grigoriev I.V."/>
            <person name="Crous P."/>
            <person name="Smith M.E."/>
        </authorList>
    </citation>
    <scope>NUCLEOTIDE SEQUENCE</scope>
    <source>
        <strain evidence="1">CBS 102833</strain>
    </source>
</reference>
<name>A0ACC1LQZ8_9FUNG</name>
<protein>
    <submittedName>
        <fullName evidence="1">Uncharacterized protein</fullName>
    </submittedName>
</protein>
<dbReference type="Proteomes" id="UP001140096">
    <property type="component" value="Unassembled WGS sequence"/>
</dbReference>
<comment type="caution">
    <text evidence="1">The sequence shown here is derived from an EMBL/GenBank/DDBJ whole genome shotgun (WGS) entry which is preliminary data.</text>
</comment>
<proteinExistence type="predicted"/>